<dbReference type="OrthoDB" id="9816557at2"/>
<dbReference type="Pfam" id="PF07691">
    <property type="entry name" value="PA14"/>
    <property type="match status" value="2"/>
</dbReference>
<dbReference type="InterPro" id="IPR011658">
    <property type="entry name" value="PA14_dom"/>
</dbReference>
<dbReference type="AlphaFoldDB" id="A0A3Q9RS15"/>
<dbReference type="InterPro" id="IPR037524">
    <property type="entry name" value="PA14/GLEYA"/>
</dbReference>
<proteinExistence type="predicted"/>
<evidence type="ECO:0000313" key="3">
    <source>
        <dbReference type="EMBL" id="AZV45296.1"/>
    </source>
</evidence>
<feature type="domain" description="PA14" evidence="2">
    <location>
        <begin position="164"/>
        <end position="294"/>
    </location>
</feature>
<sequence>MIRAKWLVASVLALFMCLFTSSEYAISKAEASESKWTVTYYSKLNFTGSTVQKQADRINYSWGTSNPVKGIPQNRFSAKMTKTISVSSGGAYRISGKANDGVRVYVDGKKQVDDWKSGSHIFSKDVMLSKGEHKIEVHYYDQTGTAYITVDVNKVAVKLSTEQWTGLLFPSKNFTGTPVSTSVKSLNASWGSKAPHTKIPAGTYSAVYQKKVVVAKDTKYILMGKANDGIRIYVDGKKQVDGWKPGTRNFEKNLTLKKGTHTIKVQYYNESGSARLQVDLKEASTVTPLGKWDVTFYDQKELKGSRVKQTASKLNYKWGTTSPASGIPSNGFSAKFVKRTNLSGGTYIISGGANDGIRVYVNGKKQIDYWKNGTYTFNQEIKLDPGIAIIEVRYYDHTGDARIQVNVTKKSKKKSVAYSSHNITLDTALTKQMTTSPQTDKKYGAYVPKSSVKLASTGTSGKTVDKVEIITTSSRLLGNLKANTNVTIQGEKSFNDTDYYKILTSWVNASKTDTKYYLNPDSFTNQNEKEYYQYVKLSAFSALNEDELNNKILYNKGILKNRANAYLKAGFKYDVNEIYLISHSSLETGNGTSRLATGVKVQTKKDSKGKIVYNENGEKEIVVLDNDAKSYEAKVYNMYGIGAYDNCALECGARRAFNEGWTTADKAIIEGAKFAAENYIYAGQDTLYEMRWNPEALVTKGVPYHQYATDIGWAVKQTRSFEQLYSLLDSYTAEYDVPRYN</sequence>
<reference evidence="3 4" key="1">
    <citation type="submission" date="2018-01" db="EMBL/GenBank/DDBJ databases">
        <title>Bacillus asahii Genome sequencing and assembly.</title>
        <authorList>
            <person name="Jiang H."/>
            <person name="Feng Y."/>
            <person name="Zhao F."/>
            <person name="Lin X."/>
        </authorList>
    </citation>
    <scope>NUCLEOTIDE SEQUENCE [LARGE SCALE GENOMIC DNA]</scope>
    <source>
        <strain evidence="3 4">OM18</strain>
    </source>
</reference>
<accession>A0A3Q9RS15</accession>
<dbReference type="SUPFAM" id="SSF56988">
    <property type="entry name" value="Anthrax protective antigen"/>
    <property type="match status" value="2"/>
</dbReference>
<evidence type="ECO:0000256" key="1">
    <source>
        <dbReference type="SAM" id="SignalP"/>
    </source>
</evidence>
<dbReference type="GO" id="GO:0004040">
    <property type="term" value="F:amidase activity"/>
    <property type="evidence" value="ECO:0007669"/>
    <property type="project" value="InterPro"/>
</dbReference>
<dbReference type="SMART" id="SM00758">
    <property type="entry name" value="PA14"/>
    <property type="match status" value="2"/>
</dbReference>
<feature type="signal peptide" evidence="1">
    <location>
        <begin position="1"/>
        <end position="25"/>
    </location>
</feature>
<feature type="chain" id="PRO_5038523698" description="PA14 domain-containing protein" evidence="1">
    <location>
        <begin position="26"/>
        <end position="741"/>
    </location>
</feature>
<dbReference type="KEGG" id="pasa:BAOM_4718"/>
<keyword evidence="1" id="KW-0732">Signal</keyword>
<organism evidence="3 4">
    <name type="scientific">Peribacillus asahii</name>
    <dbReference type="NCBI Taxonomy" id="228899"/>
    <lineage>
        <taxon>Bacteria</taxon>
        <taxon>Bacillati</taxon>
        <taxon>Bacillota</taxon>
        <taxon>Bacilli</taxon>
        <taxon>Bacillales</taxon>
        <taxon>Bacillaceae</taxon>
        <taxon>Peribacillus</taxon>
    </lineage>
</organism>
<dbReference type="Proteomes" id="UP000283095">
    <property type="component" value="Chromosome"/>
</dbReference>
<dbReference type="InterPro" id="IPR002901">
    <property type="entry name" value="MGlyc_endo_b_GlcNAc-like_dom"/>
</dbReference>
<evidence type="ECO:0000259" key="2">
    <source>
        <dbReference type="PROSITE" id="PS51820"/>
    </source>
</evidence>
<gene>
    <name evidence="3" type="ORF">BAOM_4718</name>
</gene>
<dbReference type="PROSITE" id="PS51820">
    <property type="entry name" value="PA14"/>
    <property type="match status" value="2"/>
</dbReference>
<dbReference type="EMBL" id="CP026095">
    <property type="protein sequence ID" value="AZV45296.1"/>
    <property type="molecule type" value="Genomic_DNA"/>
</dbReference>
<dbReference type="Gene3D" id="2.60.120.380">
    <property type="match status" value="1"/>
</dbReference>
<dbReference type="Gene3D" id="3.90.182.10">
    <property type="entry name" value="Toxin - Anthrax Protective Antigen,domain 1"/>
    <property type="match status" value="2"/>
</dbReference>
<protein>
    <recommendedName>
        <fullName evidence="2">PA14 domain-containing protein</fullName>
    </recommendedName>
</protein>
<dbReference type="SMART" id="SM00047">
    <property type="entry name" value="LYZ2"/>
    <property type="match status" value="1"/>
</dbReference>
<name>A0A3Q9RS15_9BACI</name>
<evidence type="ECO:0000313" key="4">
    <source>
        <dbReference type="Proteomes" id="UP000283095"/>
    </source>
</evidence>
<feature type="domain" description="PA14" evidence="2">
    <location>
        <begin position="31"/>
        <end position="172"/>
    </location>
</feature>
<dbReference type="RefSeq" id="WP_127762119.1">
    <property type="nucleotide sequence ID" value="NZ_CP026095.1"/>
</dbReference>